<proteinExistence type="predicted"/>
<evidence type="ECO:0000313" key="4">
    <source>
        <dbReference type="Proteomes" id="UP001244297"/>
    </source>
</evidence>
<keyword evidence="4" id="KW-1185">Reference proteome</keyword>
<organism evidence="3 4">
    <name type="scientific">Methylobacterium longum</name>
    <dbReference type="NCBI Taxonomy" id="767694"/>
    <lineage>
        <taxon>Bacteria</taxon>
        <taxon>Pseudomonadati</taxon>
        <taxon>Pseudomonadota</taxon>
        <taxon>Alphaproteobacteria</taxon>
        <taxon>Hyphomicrobiales</taxon>
        <taxon>Methylobacteriaceae</taxon>
        <taxon>Methylobacterium</taxon>
    </lineage>
</organism>
<feature type="region of interest" description="Disordered" evidence="1">
    <location>
        <begin position="1"/>
        <end position="39"/>
    </location>
</feature>
<evidence type="ECO:0000313" key="3">
    <source>
        <dbReference type="EMBL" id="MDN3571297.1"/>
    </source>
</evidence>
<dbReference type="Proteomes" id="UP001244297">
    <property type="component" value="Unassembled WGS sequence"/>
</dbReference>
<evidence type="ECO:0000256" key="1">
    <source>
        <dbReference type="SAM" id="MobiDB-lite"/>
    </source>
</evidence>
<dbReference type="Pfam" id="PF06048">
    <property type="entry name" value="DUF927"/>
    <property type="match status" value="1"/>
</dbReference>
<name>A0ABT8AN31_9HYPH</name>
<accession>A0ABT8AN31</accession>
<feature type="domain" description="DUF927" evidence="2">
    <location>
        <begin position="61"/>
        <end position="258"/>
    </location>
</feature>
<protein>
    <submittedName>
        <fullName evidence="3">DUF927 domain-containing protein</fullName>
    </submittedName>
</protein>
<sequence length="562" mass="61973">MTSPKSKPSARRPRSGNPQGRRQRPHAPRLNSNPTRSGPRILDAVHDQHGASWFRYGTDTRSIWFAMADLVRAQSQVFGRLAEINAPVLTARSITAFKTEIEDHTTFGEALVATRPGWLKNHFVFGDGSVISPKDDGRKVICTFEPDIRFRSRGTLAEWQKLFDPFVQQQVLVHFAVAFALVGPLLRFVARGQLNPQVEIVGDQETGKSAIGVLASSIWAGDPNSDVGGGESLDGTFNSFDEVKSFRRDSFAFLDEANLVGSSPGHRSGFLQDLIFKNSSNRGKRRMGDPSALENASLAILSTTNIPLKDLVTRENASIRAMRSRLITITLAPGRPFGVLDTVPTGYASAEAAIEALQSAADECWGTPARRFVGKLVQRANRDEDRLRRRVARDIVRARQALADVPCSTRVKKTLALVAVAGSLASEWDVFPEAWGSPTAMIRAIVRLMQDDQPGVSASPIESVRAFAERHQDGIVDLTNKKPMSKGDFDNCPGFLRNQKQLTELLIPTVRFQNEFPDYKMILDALESDGLLKPENGEQKKRSVKAPRGICAGKRVYCIRIT</sequence>
<gene>
    <name evidence="3" type="ORF">QWZ18_11765</name>
</gene>
<comment type="caution">
    <text evidence="3">The sequence shown here is derived from an EMBL/GenBank/DDBJ whole genome shotgun (WGS) entry which is preliminary data.</text>
</comment>
<dbReference type="EMBL" id="JAUFPT010000032">
    <property type="protein sequence ID" value="MDN3571297.1"/>
    <property type="molecule type" value="Genomic_DNA"/>
</dbReference>
<reference evidence="4" key="1">
    <citation type="journal article" date="2019" name="Int. J. Syst. Evol. Microbiol.">
        <title>The Global Catalogue of Microorganisms (GCM) 10K type strain sequencing project: providing services to taxonomists for standard genome sequencing and annotation.</title>
        <authorList>
            <consortium name="The Broad Institute Genomics Platform"/>
            <consortium name="The Broad Institute Genome Sequencing Center for Infectious Disease"/>
            <person name="Wu L."/>
            <person name="Ma J."/>
        </authorList>
    </citation>
    <scope>NUCLEOTIDE SEQUENCE [LARGE SCALE GENOMIC DNA]</scope>
    <source>
        <strain evidence="4">CECT 7806</strain>
    </source>
</reference>
<dbReference type="InterPro" id="IPR009270">
    <property type="entry name" value="DUF927"/>
</dbReference>
<evidence type="ECO:0000259" key="2">
    <source>
        <dbReference type="Pfam" id="PF06048"/>
    </source>
</evidence>
<dbReference type="RefSeq" id="WP_283206415.1">
    <property type="nucleotide sequence ID" value="NZ_BPQS01000001.1"/>
</dbReference>